<sequence>MSTCKLAKTSLLGHTRRSSTFCSASKGEGIGHERKITFLPPVAAGAAGVAVRNPGASWESLKTINIAVNVCDAIPESQSPSLRGCQWQGDAIGSLRCTAVSAWRSAGRAAWTRREFKFGVLRPSFCHLRLLSLPDLVRSSVRTDRVQIRL</sequence>
<reference evidence="1" key="2">
    <citation type="journal article" date="2022" name="New Phytol.">
        <title>Evolutionary transition to the ectomycorrhizal habit in the genomes of a hyperdiverse lineage of mushroom-forming fungi.</title>
        <authorList>
            <person name="Looney B."/>
            <person name="Miyauchi S."/>
            <person name="Morin E."/>
            <person name="Drula E."/>
            <person name="Courty P.E."/>
            <person name="Kohler A."/>
            <person name="Kuo A."/>
            <person name="LaButti K."/>
            <person name="Pangilinan J."/>
            <person name="Lipzen A."/>
            <person name="Riley R."/>
            <person name="Andreopoulos W."/>
            <person name="He G."/>
            <person name="Johnson J."/>
            <person name="Nolan M."/>
            <person name="Tritt A."/>
            <person name="Barry K.W."/>
            <person name="Grigoriev I.V."/>
            <person name="Nagy L.G."/>
            <person name="Hibbett D."/>
            <person name="Henrissat B."/>
            <person name="Matheny P.B."/>
            <person name="Labbe J."/>
            <person name="Martin F.M."/>
        </authorList>
    </citation>
    <scope>NUCLEOTIDE SEQUENCE</scope>
    <source>
        <strain evidence="1">FP105234-sp</strain>
    </source>
</reference>
<proteinExistence type="predicted"/>
<comment type="caution">
    <text evidence="1">The sequence shown here is derived from an EMBL/GenBank/DDBJ whole genome shotgun (WGS) entry which is preliminary data.</text>
</comment>
<gene>
    <name evidence="1" type="ORF">FA95DRAFT_1562159</name>
</gene>
<evidence type="ECO:0000313" key="1">
    <source>
        <dbReference type="EMBL" id="KAI0044513.1"/>
    </source>
</evidence>
<protein>
    <submittedName>
        <fullName evidence="1">Uncharacterized protein</fullName>
    </submittedName>
</protein>
<name>A0ACB8RLY1_9AGAM</name>
<dbReference type="Proteomes" id="UP000814033">
    <property type="component" value="Unassembled WGS sequence"/>
</dbReference>
<accession>A0ACB8RLY1</accession>
<dbReference type="EMBL" id="MU275980">
    <property type="protein sequence ID" value="KAI0044513.1"/>
    <property type="molecule type" value="Genomic_DNA"/>
</dbReference>
<evidence type="ECO:0000313" key="2">
    <source>
        <dbReference type="Proteomes" id="UP000814033"/>
    </source>
</evidence>
<reference evidence="1" key="1">
    <citation type="submission" date="2021-02" db="EMBL/GenBank/DDBJ databases">
        <authorList>
            <consortium name="DOE Joint Genome Institute"/>
            <person name="Ahrendt S."/>
            <person name="Looney B.P."/>
            <person name="Miyauchi S."/>
            <person name="Morin E."/>
            <person name="Drula E."/>
            <person name="Courty P.E."/>
            <person name="Chicoki N."/>
            <person name="Fauchery L."/>
            <person name="Kohler A."/>
            <person name="Kuo A."/>
            <person name="Labutti K."/>
            <person name="Pangilinan J."/>
            <person name="Lipzen A."/>
            <person name="Riley R."/>
            <person name="Andreopoulos W."/>
            <person name="He G."/>
            <person name="Johnson J."/>
            <person name="Barry K.W."/>
            <person name="Grigoriev I.V."/>
            <person name="Nagy L."/>
            <person name="Hibbett D."/>
            <person name="Henrissat B."/>
            <person name="Matheny P.B."/>
            <person name="Labbe J."/>
            <person name="Martin F."/>
        </authorList>
    </citation>
    <scope>NUCLEOTIDE SEQUENCE</scope>
    <source>
        <strain evidence="1">FP105234-sp</strain>
    </source>
</reference>
<keyword evidence="2" id="KW-1185">Reference proteome</keyword>
<organism evidence="1 2">
    <name type="scientific">Auriscalpium vulgare</name>
    <dbReference type="NCBI Taxonomy" id="40419"/>
    <lineage>
        <taxon>Eukaryota</taxon>
        <taxon>Fungi</taxon>
        <taxon>Dikarya</taxon>
        <taxon>Basidiomycota</taxon>
        <taxon>Agaricomycotina</taxon>
        <taxon>Agaricomycetes</taxon>
        <taxon>Russulales</taxon>
        <taxon>Auriscalpiaceae</taxon>
        <taxon>Auriscalpium</taxon>
    </lineage>
</organism>